<comment type="caution">
    <text evidence="1">The sequence shown here is derived from an EMBL/GenBank/DDBJ whole genome shotgun (WGS) entry which is preliminary data.</text>
</comment>
<dbReference type="InterPro" id="IPR027417">
    <property type="entry name" value="P-loop_NTPase"/>
</dbReference>
<dbReference type="Pfam" id="PF17784">
    <property type="entry name" value="Sulfotransfer_4"/>
    <property type="match status" value="2"/>
</dbReference>
<evidence type="ECO:0000313" key="2">
    <source>
        <dbReference type="Proteomes" id="UP000654370"/>
    </source>
</evidence>
<evidence type="ECO:0008006" key="3">
    <source>
        <dbReference type="Google" id="ProtNLM"/>
    </source>
</evidence>
<accession>A0A8H7PEN8</accession>
<dbReference type="SUPFAM" id="SSF52540">
    <property type="entry name" value="P-loop containing nucleoside triphosphate hydrolases"/>
    <property type="match status" value="2"/>
</dbReference>
<reference evidence="1" key="1">
    <citation type="submission" date="2020-12" db="EMBL/GenBank/DDBJ databases">
        <title>Metabolic potential, ecology and presence of endohyphal bacteria is reflected in genomic diversity of Mucoromycotina.</title>
        <authorList>
            <person name="Muszewska A."/>
            <person name="Okrasinska A."/>
            <person name="Steczkiewicz K."/>
            <person name="Drgas O."/>
            <person name="Orlowska M."/>
            <person name="Perlinska-Lenart U."/>
            <person name="Aleksandrzak-Piekarczyk T."/>
            <person name="Szatraj K."/>
            <person name="Zielenkiewicz U."/>
            <person name="Pilsyk S."/>
            <person name="Malc E."/>
            <person name="Mieczkowski P."/>
            <person name="Kruszewska J.S."/>
            <person name="Biernat P."/>
            <person name="Pawlowska J."/>
        </authorList>
    </citation>
    <scope>NUCLEOTIDE SEQUENCE</scope>
    <source>
        <strain evidence="1">WA0000067209</strain>
    </source>
</reference>
<dbReference type="PANTHER" id="PTHR36978:SF4">
    <property type="entry name" value="P-LOOP CONTAINING NUCLEOSIDE TRIPHOSPHATE HYDROLASE PROTEIN"/>
    <property type="match status" value="1"/>
</dbReference>
<organism evidence="1 2">
    <name type="scientific">Mortierella isabellina</name>
    <name type="common">Filamentous fungus</name>
    <name type="synonym">Umbelopsis isabellina</name>
    <dbReference type="NCBI Taxonomy" id="91625"/>
    <lineage>
        <taxon>Eukaryota</taxon>
        <taxon>Fungi</taxon>
        <taxon>Fungi incertae sedis</taxon>
        <taxon>Mucoromycota</taxon>
        <taxon>Mucoromycotina</taxon>
        <taxon>Umbelopsidomycetes</taxon>
        <taxon>Umbelopsidales</taxon>
        <taxon>Umbelopsidaceae</taxon>
        <taxon>Umbelopsis</taxon>
    </lineage>
</organism>
<sequence length="439" mass="50345">MAPLEIIGTGWSRTGTAGMREALLVLGYKVSHMMDIMSDPAIDGTVYEEAWNGKEVDWNRAFGDYNATLDWPNAAFYKQLMEKYPDAKVLHTTRDPEKWYESAINTVYKAGKKFKYEKESFPPKVLQGGHAAEVVVWQGYFNGEFENKEKTIQMFKDHDEEVKRIVPADKLLVFETGVDGWDKLCSFLGKDKPDTPWPRDKNSLPYTEMAPLEIIGTGWSRTGTAGMREALLSLGYKVSHMLDIASDPSIDADVYVEAWNGKDVNWDRAFANYNATLDLPNAAFYKQLMEKYPDAKVIHTTRDPEKWYESTFNTVYQVGKKFIHEKEYFPPRVLSAGNAVEVVVWQGYFNGEFENKEKTIQMFKDHDEEVKRIVPADKLLVFETGVDGWDKLCSFLGKDKPDTPWPHINSREDFEQMIQGIEAQKKVKNVTLDHDLYAS</sequence>
<evidence type="ECO:0000313" key="1">
    <source>
        <dbReference type="EMBL" id="KAG2171931.1"/>
    </source>
</evidence>
<dbReference type="PANTHER" id="PTHR36978">
    <property type="entry name" value="P-LOOP CONTAINING NUCLEOTIDE TRIPHOSPHATE HYDROLASE"/>
    <property type="match status" value="1"/>
</dbReference>
<proteinExistence type="predicted"/>
<dbReference type="Proteomes" id="UP000654370">
    <property type="component" value="Unassembled WGS sequence"/>
</dbReference>
<keyword evidence="2" id="KW-1185">Reference proteome</keyword>
<protein>
    <recommendedName>
        <fullName evidence="3">Sulfotransferase family protein</fullName>
    </recommendedName>
</protein>
<gene>
    <name evidence="1" type="ORF">INT43_001407</name>
</gene>
<dbReference type="InterPro" id="IPR040632">
    <property type="entry name" value="Sulfotransfer_4"/>
</dbReference>
<dbReference type="EMBL" id="JAEPQZ010000018">
    <property type="protein sequence ID" value="KAG2171931.1"/>
    <property type="molecule type" value="Genomic_DNA"/>
</dbReference>
<dbReference type="AlphaFoldDB" id="A0A8H7PEN8"/>
<dbReference type="Gene3D" id="3.40.50.300">
    <property type="entry name" value="P-loop containing nucleotide triphosphate hydrolases"/>
    <property type="match status" value="2"/>
</dbReference>
<dbReference type="OrthoDB" id="408152at2759"/>
<name>A0A8H7PEN8_MORIS</name>